<dbReference type="Proteomes" id="UP000827986">
    <property type="component" value="Unassembled WGS sequence"/>
</dbReference>
<reference evidence="1" key="1">
    <citation type="submission" date="2021-09" db="EMBL/GenBank/DDBJ databases">
        <title>The genome of Mauremys mutica provides insights into the evolution of semi-aquatic lifestyle.</title>
        <authorList>
            <person name="Gong S."/>
            <person name="Gao Y."/>
        </authorList>
    </citation>
    <scope>NUCLEOTIDE SEQUENCE</scope>
    <source>
        <strain evidence="1">MM-2020</strain>
        <tissue evidence="1">Muscle</tissue>
    </source>
</reference>
<comment type="caution">
    <text evidence="1">The sequence shown here is derived from an EMBL/GenBank/DDBJ whole genome shotgun (WGS) entry which is preliminary data.</text>
</comment>
<dbReference type="AlphaFoldDB" id="A0A9D3XDV2"/>
<gene>
    <name evidence="1" type="ORF">KIL84_011740</name>
</gene>
<organism evidence="1 2">
    <name type="scientific">Mauremys mutica</name>
    <name type="common">yellowpond turtle</name>
    <dbReference type="NCBI Taxonomy" id="74926"/>
    <lineage>
        <taxon>Eukaryota</taxon>
        <taxon>Metazoa</taxon>
        <taxon>Chordata</taxon>
        <taxon>Craniata</taxon>
        <taxon>Vertebrata</taxon>
        <taxon>Euteleostomi</taxon>
        <taxon>Archelosauria</taxon>
        <taxon>Testudinata</taxon>
        <taxon>Testudines</taxon>
        <taxon>Cryptodira</taxon>
        <taxon>Durocryptodira</taxon>
        <taxon>Testudinoidea</taxon>
        <taxon>Geoemydidae</taxon>
        <taxon>Geoemydinae</taxon>
        <taxon>Mauremys</taxon>
    </lineage>
</organism>
<keyword evidence="2" id="KW-1185">Reference proteome</keyword>
<proteinExistence type="predicted"/>
<protein>
    <submittedName>
        <fullName evidence="1">Uncharacterized protein</fullName>
    </submittedName>
</protein>
<name>A0A9D3XDV2_9SAUR</name>
<dbReference type="EMBL" id="JAHDVG010000474">
    <property type="protein sequence ID" value="KAH1178038.1"/>
    <property type="molecule type" value="Genomic_DNA"/>
</dbReference>
<sequence length="102" mass="11024">MNDQGFVLKYAFLIHVNNAADFNACVGSLPLPAAGIPIVMLIAENRCEAFVAALAQLTGWEGRGKQVTMESKHDLVPSKLELFAEACGFARWKVGQSLTIAM</sequence>
<evidence type="ECO:0000313" key="2">
    <source>
        <dbReference type="Proteomes" id="UP000827986"/>
    </source>
</evidence>
<evidence type="ECO:0000313" key="1">
    <source>
        <dbReference type="EMBL" id="KAH1178038.1"/>
    </source>
</evidence>
<accession>A0A9D3XDV2</accession>